<feature type="transmembrane region" description="Helical" evidence="7">
    <location>
        <begin position="63"/>
        <end position="86"/>
    </location>
</feature>
<evidence type="ECO:0000256" key="4">
    <source>
        <dbReference type="ARBA" id="ARBA00022692"/>
    </source>
</evidence>
<dbReference type="AlphaFoldDB" id="A0A8C7D497"/>
<feature type="transmembrane region" description="Helical" evidence="7">
    <location>
        <begin position="159"/>
        <end position="178"/>
    </location>
</feature>
<dbReference type="GO" id="GO:0005886">
    <property type="term" value="C:plasma membrane"/>
    <property type="evidence" value="ECO:0007669"/>
    <property type="project" value="TreeGrafter"/>
</dbReference>
<feature type="transmembrane region" description="Helical" evidence="7">
    <location>
        <begin position="220"/>
        <end position="240"/>
    </location>
</feature>
<dbReference type="Pfam" id="PF01733">
    <property type="entry name" value="Nucleoside_tran"/>
    <property type="match status" value="1"/>
</dbReference>
<comment type="similarity">
    <text evidence="2">Belongs to the SLC29A/ENT transporter (TC 2.A.57) family.</text>
</comment>
<gene>
    <name evidence="8" type="primary">SLC29A1</name>
</gene>
<keyword evidence="5 7" id="KW-1133">Transmembrane helix</keyword>
<reference evidence="8" key="1">
    <citation type="submission" date="2025-08" db="UniProtKB">
        <authorList>
            <consortium name="Ensembl"/>
        </authorList>
    </citation>
    <scope>IDENTIFICATION</scope>
</reference>
<evidence type="ECO:0000256" key="2">
    <source>
        <dbReference type="ARBA" id="ARBA00007965"/>
    </source>
</evidence>
<proteinExistence type="inferred from homology"/>
<keyword evidence="6 7" id="KW-0472">Membrane</keyword>
<organism evidence="8 9">
    <name type="scientific">Oncorhynchus kisutch</name>
    <name type="common">Coho salmon</name>
    <name type="synonym">Salmo kisutch</name>
    <dbReference type="NCBI Taxonomy" id="8019"/>
    <lineage>
        <taxon>Eukaryota</taxon>
        <taxon>Metazoa</taxon>
        <taxon>Chordata</taxon>
        <taxon>Craniata</taxon>
        <taxon>Vertebrata</taxon>
        <taxon>Euteleostomi</taxon>
        <taxon>Actinopterygii</taxon>
        <taxon>Neopterygii</taxon>
        <taxon>Teleostei</taxon>
        <taxon>Protacanthopterygii</taxon>
        <taxon>Salmoniformes</taxon>
        <taxon>Salmonidae</taxon>
        <taxon>Salmoninae</taxon>
        <taxon>Oncorhynchus</taxon>
    </lineage>
</organism>
<evidence type="ECO:0000256" key="1">
    <source>
        <dbReference type="ARBA" id="ARBA00004141"/>
    </source>
</evidence>
<sequence>MVTSSHFDNAPSDTVSSFCDTLGNFSAPNGNVTSMLAFVTSSPKGVNSSGTVVSGSSNYHPTFIISVGLHNMLFFVKLQIMSVTLVSSTLSSNRNNGVWLIFFMLGLGTLLPWNFFMTATMYFSSRLRDPSQMGTNLSGNGNGAEGNNRSLLEAKFNNVMTLCAMVPLLAFTCLNSVLHQRIPQKFRIMGSLAVILVVFLLTAILVKIEMAPLPFFTLTMIKIVIINSFGAILQGSLFGMAGQLPTKYTTPIMSGQGLAGTFAAFSMICAISSGSEINDAAFGYFITACVVILLAIISYVVLPKLEFYQYYKTQSGNRISDEENKLDLLKKGKTTAISIWVLALSVCFAFTITIGTFPAVTVDVKSTIADGGTWELYFIPVCCFLLFNLSDWVGRSLTAVCMWPGKDSKLVPILLVARVIFVPLFMLCNVQPRYNLPIFFEHDAWFIVFMIVFAFSNGYLASLCMCFGPKKVAAHEAETAGAIMAFFMSLGLALGASLSFLFRGLV</sequence>
<comment type="subcellular location">
    <subcellularLocation>
        <location evidence="1">Membrane</location>
        <topology evidence="1">Multi-pass membrane protein</topology>
    </subcellularLocation>
</comment>
<dbReference type="GO" id="GO:0015862">
    <property type="term" value="P:uridine transmembrane transport"/>
    <property type="evidence" value="ECO:0007669"/>
    <property type="project" value="TreeGrafter"/>
</dbReference>
<reference evidence="8" key="2">
    <citation type="submission" date="2025-09" db="UniProtKB">
        <authorList>
            <consortium name="Ensembl"/>
        </authorList>
    </citation>
    <scope>IDENTIFICATION</scope>
</reference>
<keyword evidence="4 7" id="KW-0812">Transmembrane</keyword>
<feature type="transmembrane region" description="Helical" evidence="7">
    <location>
        <begin position="377"/>
        <end position="398"/>
    </location>
</feature>
<feature type="transmembrane region" description="Helical" evidence="7">
    <location>
        <begin position="98"/>
        <end position="123"/>
    </location>
</feature>
<dbReference type="PANTHER" id="PTHR10332">
    <property type="entry name" value="EQUILIBRATIVE NUCLEOSIDE TRANSPORTER"/>
    <property type="match status" value="1"/>
</dbReference>
<dbReference type="SUPFAM" id="SSF103473">
    <property type="entry name" value="MFS general substrate transporter"/>
    <property type="match status" value="1"/>
</dbReference>
<name>A0A8C7D497_ONCKI</name>
<dbReference type="Ensembl" id="ENSOKIT00005016354.1">
    <property type="protein sequence ID" value="ENSOKIP00005015382.1"/>
    <property type="gene ID" value="ENSOKIG00005006809.1"/>
</dbReference>
<dbReference type="GO" id="GO:0005337">
    <property type="term" value="F:nucleoside transmembrane transporter activity"/>
    <property type="evidence" value="ECO:0007669"/>
    <property type="project" value="InterPro"/>
</dbReference>
<protein>
    <submittedName>
        <fullName evidence="8">Solute carrier family 29 member 1 (Augustine blood group)</fullName>
    </submittedName>
</protein>
<dbReference type="InterPro" id="IPR036259">
    <property type="entry name" value="MFS_trans_sf"/>
</dbReference>
<feature type="transmembrane region" description="Helical" evidence="7">
    <location>
        <begin position="444"/>
        <end position="468"/>
    </location>
</feature>
<evidence type="ECO:0000256" key="3">
    <source>
        <dbReference type="ARBA" id="ARBA00022448"/>
    </source>
</evidence>
<dbReference type="Proteomes" id="UP000694557">
    <property type="component" value="Unassembled WGS sequence"/>
</dbReference>
<evidence type="ECO:0000256" key="5">
    <source>
        <dbReference type="ARBA" id="ARBA00022989"/>
    </source>
</evidence>
<dbReference type="Gene3D" id="1.20.1250.20">
    <property type="entry name" value="MFS general substrate transporter like domains"/>
    <property type="match status" value="1"/>
</dbReference>
<dbReference type="PRINTS" id="PR01130">
    <property type="entry name" value="DERENTRNSPRT"/>
</dbReference>
<feature type="transmembrane region" description="Helical" evidence="7">
    <location>
        <begin position="335"/>
        <end position="357"/>
    </location>
</feature>
<feature type="transmembrane region" description="Helical" evidence="7">
    <location>
        <begin position="480"/>
        <end position="502"/>
    </location>
</feature>
<dbReference type="PIRSF" id="PIRSF016379">
    <property type="entry name" value="ENT"/>
    <property type="match status" value="1"/>
</dbReference>
<dbReference type="PANTHER" id="PTHR10332:SF9">
    <property type="entry name" value="EQUILIBRATIVE NUCLEOSIDE TRANSPORTER 1"/>
    <property type="match status" value="1"/>
</dbReference>
<evidence type="ECO:0000313" key="8">
    <source>
        <dbReference type="Ensembl" id="ENSOKIP00005015382.1"/>
    </source>
</evidence>
<feature type="transmembrane region" description="Helical" evidence="7">
    <location>
        <begin position="410"/>
        <end position="432"/>
    </location>
</feature>
<feature type="transmembrane region" description="Helical" evidence="7">
    <location>
        <begin position="252"/>
        <end position="275"/>
    </location>
</feature>
<feature type="transmembrane region" description="Helical" evidence="7">
    <location>
        <begin position="281"/>
        <end position="302"/>
    </location>
</feature>
<accession>A0A8C7D497</accession>
<feature type="transmembrane region" description="Helical" evidence="7">
    <location>
        <begin position="190"/>
        <end position="208"/>
    </location>
</feature>
<dbReference type="GeneTree" id="ENSGT00950000182898"/>
<keyword evidence="3" id="KW-0813">Transport</keyword>
<evidence type="ECO:0000256" key="7">
    <source>
        <dbReference type="SAM" id="Phobius"/>
    </source>
</evidence>
<keyword evidence="9" id="KW-1185">Reference proteome</keyword>
<evidence type="ECO:0000313" key="9">
    <source>
        <dbReference type="Proteomes" id="UP000694557"/>
    </source>
</evidence>
<dbReference type="InterPro" id="IPR002259">
    <property type="entry name" value="Eqnu_transpt"/>
</dbReference>
<evidence type="ECO:0000256" key="6">
    <source>
        <dbReference type="ARBA" id="ARBA00023136"/>
    </source>
</evidence>